<evidence type="ECO:0000256" key="1">
    <source>
        <dbReference type="ARBA" id="ARBA00004167"/>
    </source>
</evidence>
<dbReference type="Proteomes" id="UP000290624">
    <property type="component" value="Unassembled WGS sequence"/>
</dbReference>
<gene>
    <name evidence="8" type="ORF">C1706_06820</name>
</gene>
<dbReference type="Pfam" id="PF02416">
    <property type="entry name" value="TatA_B_E"/>
    <property type="match status" value="1"/>
</dbReference>
<keyword evidence="6" id="KW-0811">Translocation</keyword>
<dbReference type="InterPro" id="IPR003369">
    <property type="entry name" value="TatA/B/E"/>
</dbReference>
<dbReference type="RefSeq" id="WP_129458480.1">
    <property type="nucleotide sequence ID" value="NZ_PPCV01000004.1"/>
</dbReference>
<evidence type="ECO:0000256" key="2">
    <source>
        <dbReference type="ARBA" id="ARBA00022448"/>
    </source>
</evidence>
<dbReference type="Gene3D" id="1.20.5.3310">
    <property type="match status" value="1"/>
</dbReference>
<evidence type="ECO:0000256" key="4">
    <source>
        <dbReference type="ARBA" id="ARBA00022927"/>
    </source>
</evidence>
<evidence type="ECO:0000313" key="9">
    <source>
        <dbReference type="Proteomes" id="UP000290624"/>
    </source>
</evidence>
<reference evidence="8 9" key="1">
    <citation type="submission" date="2018-01" db="EMBL/GenBank/DDBJ databases">
        <title>Lactibacter flavus gen. nov., sp. nov., a novel bacterium of the family Propionibacteriaceae isolated from raw milk and dairy products.</title>
        <authorList>
            <person name="Wenning M."/>
            <person name="Breitenwieser F."/>
            <person name="Huptas C."/>
            <person name="von Neubeck M."/>
            <person name="Busse H.-J."/>
            <person name="Scherer S."/>
        </authorList>
    </citation>
    <scope>NUCLEOTIDE SEQUENCE [LARGE SCALE GENOMIC DNA]</scope>
    <source>
        <strain evidence="8 9">VG341</strain>
    </source>
</reference>
<evidence type="ECO:0000256" key="3">
    <source>
        <dbReference type="ARBA" id="ARBA00022692"/>
    </source>
</evidence>
<keyword evidence="9" id="KW-1185">Reference proteome</keyword>
<keyword evidence="2" id="KW-0813">Transport</keyword>
<sequence>MDFNMVEIVLLGGLAIVIFGPEKLPELARKAARVLAYLRKISEDARGQLREELGPEFDNFSLADLNPKTLVAKHLLSGEEIADFREMRDEAIATGQIVKEAVDEANGVASTASVVAEPRVVPFDPEAT</sequence>
<evidence type="ECO:0000256" key="5">
    <source>
        <dbReference type="ARBA" id="ARBA00022989"/>
    </source>
</evidence>
<evidence type="ECO:0000256" key="6">
    <source>
        <dbReference type="ARBA" id="ARBA00023010"/>
    </source>
</evidence>
<dbReference type="NCBIfam" id="NF002377">
    <property type="entry name" value="PRK01371.1-4"/>
    <property type="match status" value="1"/>
</dbReference>
<dbReference type="GO" id="GO:0015031">
    <property type="term" value="P:protein transport"/>
    <property type="evidence" value="ECO:0007669"/>
    <property type="project" value="UniProtKB-KW"/>
</dbReference>
<keyword evidence="7" id="KW-0472">Membrane</keyword>
<dbReference type="GO" id="GO:0016020">
    <property type="term" value="C:membrane"/>
    <property type="evidence" value="ECO:0007669"/>
    <property type="project" value="UniProtKB-ARBA"/>
</dbReference>
<name>A0A4Q2EG85_9ACTN</name>
<dbReference type="EMBL" id="PPCV01000004">
    <property type="protein sequence ID" value="RXW32269.1"/>
    <property type="molecule type" value="Genomic_DNA"/>
</dbReference>
<organism evidence="8 9">
    <name type="scientific">Propioniciclava flava</name>
    <dbReference type="NCBI Taxonomy" id="2072026"/>
    <lineage>
        <taxon>Bacteria</taxon>
        <taxon>Bacillati</taxon>
        <taxon>Actinomycetota</taxon>
        <taxon>Actinomycetes</taxon>
        <taxon>Propionibacteriales</taxon>
        <taxon>Propionibacteriaceae</taxon>
        <taxon>Propioniciclava</taxon>
    </lineage>
</organism>
<evidence type="ECO:0000256" key="7">
    <source>
        <dbReference type="ARBA" id="ARBA00023136"/>
    </source>
</evidence>
<keyword evidence="3" id="KW-0812">Transmembrane</keyword>
<dbReference type="OrthoDB" id="3267321at2"/>
<keyword evidence="4" id="KW-0653">Protein transport</keyword>
<evidence type="ECO:0008006" key="10">
    <source>
        <dbReference type="Google" id="ProtNLM"/>
    </source>
</evidence>
<comment type="subcellular location">
    <subcellularLocation>
        <location evidence="1">Membrane</location>
        <topology evidence="1">Single-pass membrane protein</topology>
    </subcellularLocation>
</comment>
<proteinExistence type="predicted"/>
<keyword evidence="5" id="KW-1133">Transmembrane helix</keyword>
<evidence type="ECO:0000313" key="8">
    <source>
        <dbReference type="EMBL" id="RXW32269.1"/>
    </source>
</evidence>
<dbReference type="AlphaFoldDB" id="A0A4Q2EG85"/>
<accession>A0A4Q2EG85</accession>
<protein>
    <recommendedName>
        <fullName evidence="10">Translocase</fullName>
    </recommendedName>
</protein>
<comment type="caution">
    <text evidence="8">The sequence shown here is derived from an EMBL/GenBank/DDBJ whole genome shotgun (WGS) entry which is preliminary data.</text>
</comment>